<evidence type="ECO:0000313" key="3">
    <source>
        <dbReference type="Proteomes" id="UP000483820"/>
    </source>
</evidence>
<dbReference type="Proteomes" id="UP000483820">
    <property type="component" value="Chromosome X"/>
</dbReference>
<proteinExistence type="predicted"/>
<dbReference type="GeneID" id="78777951"/>
<dbReference type="AlphaFoldDB" id="A0A6A5G326"/>
<protein>
    <submittedName>
        <fullName evidence="2">Uncharacterized protein</fullName>
    </submittedName>
</protein>
<gene>
    <name evidence="2" type="ORF">GCK72_025763</name>
</gene>
<organism evidence="2 3">
    <name type="scientific">Caenorhabditis remanei</name>
    <name type="common">Caenorhabditis vulgaris</name>
    <dbReference type="NCBI Taxonomy" id="31234"/>
    <lineage>
        <taxon>Eukaryota</taxon>
        <taxon>Metazoa</taxon>
        <taxon>Ecdysozoa</taxon>
        <taxon>Nematoda</taxon>
        <taxon>Chromadorea</taxon>
        <taxon>Rhabditida</taxon>
        <taxon>Rhabditina</taxon>
        <taxon>Rhabditomorpha</taxon>
        <taxon>Rhabditoidea</taxon>
        <taxon>Rhabditidae</taxon>
        <taxon>Peloderinae</taxon>
        <taxon>Caenorhabditis</taxon>
    </lineage>
</organism>
<dbReference type="KEGG" id="crq:GCK72_025763"/>
<dbReference type="RefSeq" id="XP_053580038.1">
    <property type="nucleotide sequence ID" value="XM_053736472.1"/>
</dbReference>
<feature type="region of interest" description="Disordered" evidence="1">
    <location>
        <begin position="47"/>
        <end position="72"/>
    </location>
</feature>
<comment type="caution">
    <text evidence="2">The sequence shown here is derived from an EMBL/GenBank/DDBJ whole genome shotgun (WGS) entry which is preliminary data.</text>
</comment>
<sequence>MDEEENEKKLFERLCADVSGLRIRMDTQESGVPQRAIHTKYAMLQETKGLSGTGEQELKDEKRWVQRKENRE</sequence>
<accession>A0A6A5G326</accession>
<dbReference type="EMBL" id="WUAV01000006">
    <property type="protein sequence ID" value="KAF1749296.1"/>
    <property type="molecule type" value="Genomic_DNA"/>
</dbReference>
<feature type="compositionally biased region" description="Basic and acidic residues" evidence="1">
    <location>
        <begin position="56"/>
        <end position="72"/>
    </location>
</feature>
<evidence type="ECO:0000256" key="1">
    <source>
        <dbReference type="SAM" id="MobiDB-lite"/>
    </source>
</evidence>
<dbReference type="CTD" id="78777951"/>
<evidence type="ECO:0000313" key="2">
    <source>
        <dbReference type="EMBL" id="KAF1749296.1"/>
    </source>
</evidence>
<name>A0A6A5G326_CAERE</name>
<reference evidence="2 3" key="1">
    <citation type="submission" date="2019-12" db="EMBL/GenBank/DDBJ databases">
        <title>Chromosome-level assembly of the Caenorhabditis remanei genome.</title>
        <authorList>
            <person name="Teterina A.A."/>
            <person name="Willis J.H."/>
            <person name="Phillips P.C."/>
        </authorList>
    </citation>
    <scope>NUCLEOTIDE SEQUENCE [LARGE SCALE GENOMIC DNA]</scope>
    <source>
        <strain evidence="2 3">PX506</strain>
        <tissue evidence="2">Whole organism</tissue>
    </source>
</reference>